<reference evidence="2 3" key="1">
    <citation type="submission" date="2019-07" db="EMBL/GenBank/DDBJ databases">
        <title>Description of 53C-WASEF.</title>
        <authorList>
            <person name="Pitt A."/>
            <person name="Hahn M.W."/>
        </authorList>
    </citation>
    <scope>NUCLEOTIDE SEQUENCE [LARGE SCALE GENOMIC DNA]</scope>
    <source>
        <strain evidence="2 3">53C-WASEF</strain>
    </source>
</reference>
<keyword evidence="1" id="KW-0812">Transmembrane</keyword>
<name>A0A556QGT8_9BACT</name>
<dbReference type="OrthoDB" id="9759899at2"/>
<keyword evidence="1" id="KW-0472">Membrane</keyword>
<evidence type="ECO:0000313" key="3">
    <source>
        <dbReference type="Proteomes" id="UP000315648"/>
    </source>
</evidence>
<feature type="transmembrane region" description="Helical" evidence="1">
    <location>
        <begin position="422"/>
        <end position="445"/>
    </location>
</feature>
<protein>
    <submittedName>
        <fullName evidence="2">DUF2330 domain-containing protein</fullName>
    </submittedName>
</protein>
<sequence>MIPKQSRMLSMLGVWSAIVLGFIACTTPAIADGKVFAPVAVPQQVAMPDQRALLAWVNGVETLVIESAFIGEGADFAWVVPLPSKPEVFPATRGTLPAAVALMQPTVASAIPGAWIFAVLCGGIALVALFFGWLVIGLLVRSCVVLLGIAILAFIIATLTGSELAWWLSFGGGCMCLWPMRRWLRQNTSFGEILAVLMGAAVLLAIIIPTVGNVRYRAGESMAGKIIVERHTVGDHDVTLIAGIESEGVITWLEKNGYAFSDTARRIAIEHAAGGGWFVASRFTRDFASSGRSVPAPLAFRFAVKQAVYPMRLTGADATQPLTVELIAFGPSRATAEGLKVRTATPVRLGEPEAKKGWKIKKPLTNERLISHQELARWTAGTEVGTWLRGELSPLQMQKDIVLGWTGSTKAKGLFAVGEEDAWLNAAALSGIVALIGAMVVGLVFGTRPIPRKWAGLIASVALTGGLALRAFTPTVPVEKHPELQHWSDKRQVTQLAAIVLHNLPGLTSDNAIQSAFAKELAYYFPTFRIGDAPGEVLLQKLPDDSWRVLFFNAYGQPEFFEGNDVDLKLSAEKQKTSGP</sequence>
<feature type="transmembrane region" description="Helical" evidence="1">
    <location>
        <begin position="110"/>
        <end position="131"/>
    </location>
</feature>
<dbReference type="EMBL" id="VMBG01000003">
    <property type="protein sequence ID" value="TSJ75849.1"/>
    <property type="molecule type" value="Genomic_DNA"/>
</dbReference>
<evidence type="ECO:0000313" key="2">
    <source>
        <dbReference type="EMBL" id="TSJ75849.1"/>
    </source>
</evidence>
<evidence type="ECO:0000256" key="1">
    <source>
        <dbReference type="SAM" id="Phobius"/>
    </source>
</evidence>
<accession>A0A556QGT8</accession>
<dbReference type="Proteomes" id="UP000315648">
    <property type="component" value="Unassembled WGS sequence"/>
</dbReference>
<feature type="transmembrane region" description="Helical" evidence="1">
    <location>
        <begin position="193"/>
        <end position="212"/>
    </location>
</feature>
<dbReference type="PROSITE" id="PS51257">
    <property type="entry name" value="PROKAR_LIPOPROTEIN"/>
    <property type="match status" value="1"/>
</dbReference>
<organism evidence="2 3">
    <name type="scientific">Rariglobus hedericola</name>
    <dbReference type="NCBI Taxonomy" id="2597822"/>
    <lineage>
        <taxon>Bacteria</taxon>
        <taxon>Pseudomonadati</taxon>
        <taxon>Verrucomicrobiota</taxon>
        <taxon>Opitutia</taxon>
        <taxon>Opitutales</taxon>
        <taxon>Opitutaceae</taxon>
        <taxon>Rariglobus</taxon>
    </lineage>
</organism>
<gene>
    <name evidence="2" type="ORF">FPL22_16450</name>
</gene>
<dbReference type="InterPro" id="IPR019283">
    <property type="entry name" value="DUF2330"/>
</dbReference>
<keyword evidence="3" id="KW-1185">Reference proteome</keyword>
<comment type="caution">
    <text evidence="2">The sequence shown here is derived from an EMBL/GenBank/DDBJ whole genome shotgun (WGS) entry which is preliminary data.</text>
</comment>
<proteinExistence type="predicted"/>
<dbReference type="Pfam" id="PF10092">
    <property type="entry name" value="DUF2330"/>
    <property type="match status" value="1"/>
</dbReference>
<feature type="transmembrane region" description="Helical" evidence="1">
    <location>
        <begin position="138"/>
        <end position="158"/>
    </location>
</feature>
<keyword evidence="1" id="KW-1133">Transmembrane helix</keyword>
<dbReference type="AlphaFoldDB" id="A0A556QGT8"/>